<evidence type="ECO:0000256" key="3">
    <source>
        <dbReference type="ARBA" id="ARBA00022989"/>
    </source>
</evidence>
<keyword evidence="4 7" id="KW-0472">Membrane</keyword>
<evidence type="ECO:0000313" key="10">
    <source>
        <dbReference type="Proteomes" id="UP000308133"/>
    </source>
</evidence>
<feature type="transmembrane region" description="Helical" evidence="7">
    <location>
        <begin position="137"/>
        <end position="160"/>
    </location>
</feature>
<name>A0A4U7B8F2_9PEZI</name>
<evidence type="ECO:0000259" key="8">
    <source>
        <dbReference type="Pfam" id="PF20684"/>
    </source>
</evidence>
<evidence type="ECO:0000256" key="1">
    <source>
        <dbReference type="ARBA" id="ARBA00004141"/>
    </source>
</evidence>
<accession>A0A4U7B8F2</accession>
<evidence type="ECO:0000256" key="2">
    <source>
        <dbReference type="ARBA" id="ARBA00022692"/>
    </source>
</evidence>
<dbReference type="InterPro" id="IPR049326">
    <property type="entry name" value="Rhodopsin_dom_fungi"/>
</dbReference>
<dbReference type="PANTHER" id="PTHR33048:SF64">
    <property type="entry name" value="INTEGRAL MEMBRANE PROTEIN"/>
    <property type="match status" value="1"/>
</dbReference>
<feature type="transmembrane region" description="Helical" evidence="7">
    <location>
        <begin position="26"/>
        <end position="47"/>
    </location>
</feature>
<comment type="similarity">
    <text evidence="5">Belongs to the SAT4 family.</text>
</comment>
<feature type="transmembrane region" description="Helical" evidence="7">
    <location>
        <begin position="107"/>
        <end position="125"/>
    </location>
</feature>
<dbReference type="EMBL" id="PTQR01000025">
    <property type="protein sequence ID" value="TKX25720.1"/>
    <property type="molecule type" value="Genomic_DNA"/>
</dbReference>
<feature type="transmembrane region" description="Helical" evidence="7">
    <location>
        <begin position="254"/>
        <end position="278"/>
    </location>
</feature>
<gene>
    <name evidence="9" type="ORF">C1H76_1999</name>
</gene>
<evidence type="ECO:0000256" key="4">
    <source>
        <dbReference type="ARBA" id="ARBA00023136"/>
    </source>
</evidence>
<dbReference type="AlphaFoldDB" id="A0A4U7B8F2"/>
<evidence type="ECO:0000256" key="6">
    <source>
        <dbReference type="SAM" id="MobiDB-lite"/>
    </source>
</evidence>
<evidence type="ECO:0000256" key="7">
    <source>
        <dbReference type="SAM" id="Phobius"/>
    </source>
</evidence>
<proteinExistence type="inferred from homology"/>
<evidence type="ECO:0000313" key="9">
    <source>
        <dbReference type="EMBL" id="TKX25720.1"/>
    </source>
</evidence>
<organism evidence="9 10">
    <name type="scientific">Elsinoe australis</name>
    <dbReference type="NCBI Taxonomy" id="40998"/>
    <lineage>
        <taxon>Eukaryota</taxon>
        <taxon>Fungi</taxon>
        <taxon>Dikarya</taxon>
        <taxon>Ascomycota</taxon>
        <taxon>Pezizomycotina</taxon>
        <taxon>Dothideomycetes</taxon>
        <taxon>Dothideomycetidae</taxon>
        <taxon>Myriangiales</taxon>
        <taxon>Elsinoaceae</taxon>
        <taxon>Elsinoe</taxon>
    </lineage>
</organism>
<feature type="transmembrane region" description="Helical" evidence="7">
    <location>
        <begin position="180"/>
        <end position="204"/>
    </location>
</feature>
<dbReference type="Proteomes" id="UP000308133">
    <property type="component" value="Unassembled WGS sequence"/>
</dbReference>
<comment type="caution">
    <text evidence="9">The sequence shown here is derived from an EMBL/GenBank/DDBJ whole genome shotgun (WGS) entry which is preliminary data.</text>
</comment>
<dbReference type="GO" id="GO:0016020">
    <property type="term" value="C:membrane"/>
    <property type="evidence" value="ECO:0007669"/>
    <property type="project" value="UniProtKB-SubCell"/>
</dbReference>
<feature type="domain" description="Rhodopsin" evidence="8">
    <location>
        <begin position="43"/>
        <end position="276"/>
    </location>
</feature>
<dbReference type="InterPro" id="IPR052337">
    <property type="entry name" value="SAT4-like"/>
</dbReference>
<dbReference type="Pfam" id="PF20684">
    <property type="entry name" value="Fung_rhodopsin"/>
    <property type="match status" value="1"/>
</dbReference>
<feature type="region of interest" description="Disordered" evidence="6">
    <location>
        <begin position="287"/>
        <end position="322"/>
    </location>
</feature>
<sequence>MSVPRFTLGWVYNLDEVPSTTSTSSVIGLACAFPSIAVLSVLARIALRRSKILSLGLDDFAVAASALLAIAYSGITIYQTRWGLGLPAEAFPPVNAITYSKVQFTGGPVYCLAILGFKVSLLASYHRLAGFNRNYRIVINTVMALVVANQVIYTFLLSFGCRPIAKIWNPSLEGTCINTLASYFGLGISSLIFDLLIIALPFPILQRLQLRMREKVVLGTIFALGFFVTLTQVFRIRTIAELKNYTDSENITKWSIVEMNLGIFVACVPSFAPLLRFIGRKAVTGYRSQSRGLGPRGQAQDAYGQSYQRRSRVIGGDSHRSRLDSEDDKIALWEQKDWAGVVQQREIHVEPSSTEHVRATGANSPEAAEGYERDIHVVREVMISSQHR</sequence>
<evidence type="ECO:0000256" key="5">
    <source>
        <dbReference type="ARBA" id="ARBA00038359"/>
    </source>
</evidence>
<feature type="transmembrane region" description="Helical" evidence="7">
    <location>
        <begin position="216"/>
        <end position="234"/>
    </location>
</feature>
<keyword evidence="2 7" id="KW-0812">Transmembrane</keyword>
<dbReference type="PANTHER" id="PTHR33048">
    <property type="entry name" value="PTH11-LIKE INTEGRAL MEMBRANE PROTEIN (AFU_ORTHOLOGUE AFUA_5G11245)"/>
    <property type="match status" value="1"/>
</dbReference>
<comment type="subcellular location">
    <subcellularLocation>
        <location evidence="1">Membrane</location>
        <topology evidence="1">Multi-pass membrane protein</topology>
    </subcellularLocation>
</comment>
<keyword evidence="3 7" id="KW-1133">Transmembrane helix</keyword>
<feature type="transmembrane region" description="Helical" evidence="7">
    <location>
        <begin position="59"/>
        <end position="78"/>
    </location>
</feature>
<protein>
    <recommendedName>
        <fullName evidence="8">Rhodopsin domain-containing protein</fullName>
    </recommendedName>
</protein>
<dbReference type="PROSITE" id="PS51257">
    <property type="entry name" value="PROKAR_LIPOPROTEIN"/>
    <property type="match status" value="1"/>
</dbReference>
<reference evidence="9 10" key="1">
    <citation type="submission" date="2018-02" db="EMBL/GenBank/DDBJ databases">
        <title>Draft genome sequences of Elsinoe sp., causing black scab on jojoba.</title>
        <authorList>
            <person name="Stodart B."/>
            <person name="Jeffress S."/>
            <person name="Ash G."/>
            <person name="Arun Chinnappa K."/>
        </authorList>
    </citation>
    <scope>NUCLEOTIDE SEQUENCE [LARGE SCALE GENOMIC DNA]</scope>
    <source>
        <strain evidence="9 10">Hillstone_2</strain>
    </source>
</reference>